<dbReference type="CDD" id="cd00161">
    <property type="entry name" value="beta-trefoil_Ricin-like"/>
    <property type="match status" value="1"/>
</dbReference>
<comment type="caution">
    <text evidence="3">The sequence shown here is derived from an EMBL/GenBank/DDBJ whole genome shotgun (WGS) entry which is preliminary data.</text>
</comment>
<dbReference type="Pfam" id="PF13560">
    <property type="entry name" value="HTH_31"/>
    <property type="match status" value="1"/>
</dbReference>
<proteinExistence type="predicted"/>
<feature type="region of interest" description="Disordered" evidence="1">
    <location>
        <begin position="118"/>
        <end position="177"/>
    </location>
</feature>
<protein>
    <submittedName>
        <fullName evidence="3">Helix-turn-helix domain-containing protein</fullName>
    </submittedName>
</protein>
<feature type="compositionally biased region" description="Pro residues" evidence="1">
    <location>
        <begin position="224"/>
        <end position="240"/>
    </location>
</feature>
<sequence length="541" mass="56052">MGDAGAAPRAEGGTPPERDVGRIAPAPDHASSPAEFIGVMRALKEWSGLTYRQLQRRAGKTGDTLPHSTIAAVLSRGTLPREELVAAFVRACGQDETAVTIWLAARKRLAAQAALDTPVPGAPAVPEPPAGGSAPDPADLPAPAAVDVPRPVAQHRPTPPAASLPNLPAVESPTPGVPVVEERSAAAPEVTAVDTVRPAAAGGPDRPDAPMAEIGFPAVAGPGPEQPGPVPAQSPVPPERPVTRAEARNSAPVFASGRLASVAARRKKEGWVGMHRHDPATEVPRPAGLRWLVPPIMYRTGWASRVLSGVLVLVMAAVAVAVIARAVRDSHPPEGAVQDQGLSVEESDQPGEAPKQTPTGSPTSPRTQAKPAATGSKATGAPSPTNRPAAAPLAGPYRIHLAHTGLCVGEGPELYTAKPRTVLGQHTCSTAGPPTSLEHVSGNIYRIKLDHPQYGIGCATVDYGAQGDGLLIAGDDCGKDRNDQKFSLEPVKSPVGGYRMRSAAGAGYCIGIYDARRDNGVQLVQTKCYGGPEQTFTFERR</sequence>
<feature type="region of interest" description="Disordered" evidence="1">
    <location>
        <begin position="218"/>
        <end position="248"/>
    </location>
</feature>
<feature type="compositionally biased region" description="Pro residues" evidence="1">
    <location>
        <begin position="120"/>
        <end position="129"/>
    </location>
</feature>
<dbReference type="PROSITE" id="PS50231">
    <property type="entry name" value="RICIN_B_LECTIN"/>
    <property type="match status" value="1"/>
</dbReference>
<feature type="region of interest" description="Disordered" evidence="1">
    <location>
        <begin position="331"/>
        <end position="392"/>
    </location>
</feature>
<dbReference type="Proteomes" id="UP001595868">
    <property type="component" value="Unassembled WGS sequence"/>
</dbReference>
<keyword evidence="2" id="KW-0472">Membrane</keyword>
<accession>A0ABV8KE52</accession>
<feature type="region of interest" description="Disordered" evidence="1">
    <location>
        <begin position="1"/>
        <end position="31"/>
    </location>
</feature>
<keyword evidence="4" id="KW-1185">Reference proteome</keyword>
<evidence type="ECO:0000313" key="3">
    <source>
        <dbReference type="EMBL" id="MFC4104325.1"/>
    </source>
</evidence>
<organism evidence="3 4">
    <name type="scientific">Micromonospora zhanjiangensis</name>
    <dbReference type="NCBI Taxonomy" id="1522057"/>
    <lineage>
        <taxon>Bacteria</taxon>
        <taxon>Bacillati</taxon>
        <taxon>Actinomycetota</taxon>
        <taxon>Actinomycetes</taxon>
        <taxon>Micromonosporales</taxon>
        <taxon>Micromonosporaceae</taxon>
        <taxon>Micromonospora</taxon>
    </lineage>
</organism>
<keyword evidence="2" id="KW-0812">Transmembrane</keyword>
<name>A0ABV8KE52_9ACTN</name>
<dbReference type="SUPFAM" id="SSF50370">
    <property type="entry name" value="Ricin B-like lectins"/>
    <property type="match status" value="1"/>
</dbReference>
<evidence type="ECO:0000313" key="4">
    <source>
        <dbReference type="Proteomes" id="UP001595868"/>
    </source>
</evidence>
<dbReference type="InterPro" id="IPR035992">
    <property type="entry name" value="Ricin_B-like_lectins"/>
</dbReference>
<dbReference type="Gene3D" id="2.80.10.50">
    <property type="match status" value="1"/>
</dbReference>
<gene>
    <name evidence="3" type="ORF">ACFOX0_00025</name>
</gene>
<feature type="compositionally biased region" description="Low complexity" evidence="1">
    <location>
        <begin position="130"/>
        <end position="152"/>
    </location>
</feature>
<reference evidence="4" key="1">
    <citation type="journal article" date="2019" name="Int. J. Syst. Evol. Microbiol.">
        <title>The Global Catalogue of Microorganisms (GCM) 10K type strain sequencing project: providing services to taxonomists for standard genome sequencing and annotation.</title>
        <authorList>
            <consortium name="The Broad Institute Genomics Platform"/>
            <consortium name="The Broad Institute Genome Sequencing Center for Infectious Disease"/>
            <person name="Wu L."/>
            <person name="Ma J."/>
        </authorList>
    </citation>
    <scope>NUCLEOTIDE SEQUENCE [LARGE SCALE GENOMIC DNA]</scope>
    <source>
        <strain evidence="4">2902at01</strain>
    </source>
</reference>
<evidence type="ECO:0000256" key="1">
    <source>
        <dbReference type="SAM" id="MobiDB-lite"/>
    </source>
</evidence>
<dbReference type="EMBL" id="JBHSBN010000001">
    <property type="protein sequence ID" value="MFC4104325.1"/>
    <property type="molecule type" value="Genomic_DNA"/>
</dbReference>
<feature type="transmembrane region" description="Helical" evidence="2">
    <location>
        <begin position="302"/>
        <end position="324"/>
    </location>
</feature>
<feature type="compositionally biased region" description="Polar residues" evidence="1">
    <location>
        <begin position="356"/>
        <end position="367"/>
    </location>
</feature>
<evidence type="ECO:0000256" key="2">
    <source>
        <dbReference type="SAM" id="Phobius"/>
    </source>
</evidence>
<keyword evidence="2" id="KW-1133">Transmembrane helix</keyword>
<dbReference type="RefSeq" id="WP_377541253.1">
    <property type="nucleotide sequence ID" value="NZ_JBHSBN010000001.1"/>
</dbReference>